<reference evidence="12 13" key="1">
    <citation type="journal article" date="2016" name="Genome Announc.">
        <title>Draft Genome Sequence of the Anaerobic Ammonium-Oxidizing Bacterium 'Candidatus Brocadia sp. 40'.</title>
        <authorList>
            <person name="Ali M."/>
            <person name="Haroon M.F."/>
            <person name="Narita Y."/>
            <person name="Zhang L."/>
            <person name="Rangel Shaw D."/>
            <person name="Okabe S."/>
            <person name="Saikaly P.E."/>
        </authorList>
    </citation>
    <scope>NUCLEOTIDE SEQUENCE [LARGE SCALE GENOMIC DNA]</scope>
    <source>
        <strain evidence="12 13">40</strain>
    </source>
</reference>
<dbReference type="GO" id="GO:0005524">
    <property type="term" value="F:ATP binding"/>
    <property type="evidence" value="ECO:0007669"/>
    <property type="project" value="UniProtKB-KW"/>
</dbReference>
<dbReference type="GO" id="GO:0004518">
    <property type="term" value="F:nuclease activity"/>
    <property type="evidence" value="ECO:0007669"/>
    <property type="project" value="UniProtKB-KW"/>
</dbReference>
<dbReference type="Gene3D" id="3.40.50.300">
    <property type="entry name" value="P-loop containing nucleotide triphosphate hydrolases"/>
    <property type="match status" value="2"/>
</dbReference>
<dbReference type="GO" id="GO:0051607">
    <property type="term" value="P:defense response to virus"/>
    <property type="evidence" value="ECO:0007669"/>
    <property type="project" value="UniProtKB-KW"/>
</dbReference>
<dbReference type="GO" id="GO:0046872">
    <property type="term" value="F:metal ion binding"/>
    <property type="evidence" value="ECO:0007669"/>
    <property type="project" value="UniProtKB-KW"/>
</dbReference>
<keyword evidence="5" id="KW-0547">Nucleotide-binding</keyword>
<evidence type="ECO:0000256" key="4">
    <source>
        <dbReference type="ARBA" id="ARBA00022723"/>
    </source>
</evidence>
<comment type="similarity">
    <text evidence="1">In the N-terminal section; belongs to the CRISPR-associated nuclease Cas3-HD family.</text>
</comment>
<evidence type="ECO:0000256" key="2">
    <source>
        <dbReference type="ARBA" id="ARBA00009046"/>
    </source>
</evidence>
<evidence type="ECO:0000256" key="7">
    <source>
        <dbReference type="ARBA" id="ARBA00022806"/>
    </source>
</evidence>
<keyword evidence="13" id="KW-1185">Reference proteome</keyword>
<evidence type="ECO:0000256" key="5">
    <source>
        <dbReference type="ARBA" id="ARBA00022741"/>
    </source>
</evidence>
<dbReference type="InterPro" id="IPR006474">
    <property type="entry name" value="Helicase_Cas3_CRISPR-ass_core"/>
</dbReference>
<evidence type="ECO:0000259" key="10">
    <source>
        <dbReference type="PROSITE" id="PS51192"/>
    </source>
</evidence>
<dbReference type="GO" id="GO:0004386">
    <property type="term" value="F:helicase activity"/>
    <property type="evidence" value="ECO:0007669"/>
    <property type="project" value="UniProtKB-KW"/>
</dbReference>
<organism evidence="12 13">
    <name type="scientific">Candidatus Brocadia sapporoensis</name>
    <dbReference type="NCBI Taxonomy" id="392547"/>
    <lineage>
        <taxon>Bacteria</taxon>
        <taxon>Pseudomonadati</taxon>
        <taxon>Planctomycetota</taxon>
        <taxon>Candidatus Brocadiia</taxon>
        <taxon>Candidatus Brocadiales</taxon>
        <taxon>Candidatus Brocadiaceae</taxon>
        <taxon>Candidatus Brocadia</taxon>
    </lineage>
</organism>
<dbReference type="PROSITE" id="PS51643">
    <property type="entry name" value="HD_CAS3"/>
    <property type="match status" value="1"/>
</dbReference>
<evidence type="ECO:0000313" key="12">
    <source>
        <dbReference type="EMBL" id="OQD47036.1"/>
    </source>
</evidence>
<evidence type="ECO:0008006" key="14">
    <source>
        <dbReference type="Google" id="ProtNLM"/>
    </source>
</evidence>
<evidence type="ECO:0000256" key="8">
    <source>
        <dbReference type="ARBA" id="ARBA00022840"/>
    </source>
</evidence>
<dbReference type="Pfam" id="PF22590">
    <property type="entry name" value="Cas3-like_C_2"/>
    <property type="match status" value="1"/>
</dbReference>
<dbReference type="EMBL" id="MJUW02000002">
    <property type="protein sequence ID" value="OQD47036.1"/>
    <property type="molecule type" value="Genomic_DNA"/>
</dbReference>
<dbReference type="NCBIfam" id="TIGR01587">
    <property type="entry name" value="cas3_core"/>
    <property type="match status" value="1"/>
</dbReference>
<comment type="similarity">
    <text evidence="2">In the central section; belongs to the CRISPR-associated helicase Cas3 family.</text>
</comment>
<keyword evidence="7" id="KW-0347">Helicase</keyword>
<dbReference type="AlphaFoldDB" id="A0A1V6M423"/>
<evidence type="ECO:0000313" key="13">
    <source>
        <dbReference type="Proteomes" id="UP000242219"/>
    </source>
</evidence>
<dbReference type="Pfam" id="PF00270">
    <property type="entry name" value="DEAD"/>
    <property type="match status" value="1"/>
</dbReference>
<evidence type="ECO:0000256" key="9">
    <source>
        <dbReference type="ARBA" id="ARBA00023118"/>
    </source>
</evidence>
<dbReference type="SMART" id="SM00487">
    <property type="entry name" value="DEXDc"/>
    <property type="match status" value="1"/>
</dbReference>
<dbReference type="GO" id="GO:0003676">
    <property type="term" value="F:nucleic acid binding"/>
    <property type="evidence" value="ECO:0007669"/>
    <property type="project" value="InterPro"/>
</dbReference>
<dbReference type="SUPFAM" id="SSF52540">
    <property type="entry name" value="P-loop containing nucleoside triphosphate hydrolases"/>
    <property type="match status" value="1"/>
</dbReference>
<dbReference type="SUPFAM" id="SSF109604">
    <property type="entry name" value="HD-domain/PDEase-like"/>
    <property type="match status" value="1"/>
</dbReference>
<keyword evidence="4" id="KW-0479">Metal-binding</keyword>
<protein>
    <recommendedName>
        <fullName evidence="14">CRISPR-associated helicase/endonuclease Cas3</fullName>
    </recommendedName>
</protein>
<dbReference type="InterPro" id="IPR038257">
    <property type="entry name" value="CRISPR-assoc_Cas3_HD_sf"/>
</dbReference>
<evidence type="ECO:0000259" key="11">
    <source>
        <dbReference type="PROSITE" id="PS51643"/>
    </source>
</evidence>
<dbReference type="InterPro" id="IPR014001">
    <property type="entry name" value="Helicase_ATP-bd"/>
</dbReference>
<proteinExistence type="inferred from homology"/>
<dbReference type="CDD" id="cd18785">
    <property type="entry name" value="SF2_C"/>
    <property type="match status" value="1"/>
</dbReference>
<dbReference type="InterPro" id="IPR011545">
    <property type="entry name" value="DEAD/DEAH_box_helicase_dom"/>
</dbReference>
<dbReference type="Gene3D" id="1.10.3210.30">
    <property type="match status" value="1"/>
</dbReference>
<keyword evidence="3" id="KW-0540">Nuclease</keyword>
<sequence>MKEQQYFAHKDHLLSKHLEDVGLRASVFAGAFDASFHGKIAGLLHDLGKVEAEFQQRLESDDKQVKNKKPHAHHGAMIALKKDAWPIAFAINGHHSGLHNRSDVGKRQKDYLNKAVTASNLLHGSDNNWVCPDIAEILPSWLQDLEFDPTKTSEGWFAAEFFTRMLFSALIDADRLDTEAFEKMNDPSLELRKWPEFKPDELIQKLKKDLHDRMERAVRELKASQDVLKVRNEVGRLAEQAAQNERGLFSMSVPTGGGKTLASILFALEHAKFHNDKLVPDDPKRFKRIIVVIPYLSIIEQTVSEYVKVFGKEMILEHHSQVEEENASNYKKEKEDGEIDLKAKRRRMAAENWDAPIIVTTSVQFFDSLFSRKPSQARKLHNICQSVIIFDEVQTLPPLLLQPILNVLDELTNPKRPYKCSAVFCTATQPALSKTEDLPCGIENIVPIIPIETAREHFNILKRTEYDWQDEKKSWNDITNEMLNTPMKQALAVVNTRPNARSLHEAIKNAIGHNNEYLFHLSTWMMPSHRRIVLDEVKNRLKNKQPCLLVSTQCIEAGVDVDFPEVWRAFGPYDSIVQAAGRCNRNGKLLQKGKVHVFHPSDKGLSKGLYFTATKQTDLLRKMNLADPENPETFEHYFRLLYQLSVPDECAIQKARAEFRFEEVDKLFNFIDEKTIPVLILREKIANKEHDTEAKQVYDIAIKRGFFLRDDWRILQKYMINLPYHYLSHSPYRENISATFDDKLNLYLWNGIYRGGIYGYGLEFNGLTIEEMTQ</sequence>
<keyword evidence="8" id="KW-0067">ATP-binding</keyword>
<keyword evidence="9" id="KW-0051">Antiviral defense</keyword>
<feature type="domain" description="Helicase ATP-binding" evidence="10">
    <location>
        <begin position="254"/>
        <end position="447"/>
    </location>
</feature>
<evidence type="ECO:0000256" key="3">
    <source>
        <dbReference type="ARBA" id="ARBA00022722"/>
    </source>
</evidence>
<dbReference type="NCBIfam" id="TIGR01596">
    <property type="entry name" value="cas3_HD"/>
    <property type="match status" value="1"/>
</dbReference>
<dbReference type="CDD" id="cd09641">
    <property type="entry name" value="Cas3''_I"/>
    <property type="match status" value="1"/>
</dbReference>
<comment type="caution">
    <text evidence="12">The sequence shown here is derived from an EMBL/GenBank/DDBJ whole genome shotgun (WGS) entry which is preliminary data.</text>
</comment>
<dbReference type="RefSeq" id="WP_070065812.1">
    <property type="nucleotide sequence ID" value="NZ_MJUW02000002.1"/>
</dbReference>
<dbReference type="PROSITE" id="PS51192">
    <property type="entry name" value="HELICASE_ATP_BIND_1"/>
    <property type="match status" value="1"/>
</dbReference>
<evidence type="ECO:0000256" key="6">
    <source>
        <dbReference type="ARBA" id="ARBA00022801"/>
    </source>
</evidence>
<gene>
    <name evidence="12" type="ORF">BIY37_00055</name>
</gene>
<dbReference type="InterPro" id="IPR054712">
    <property type="entry name" value="Cas3-like_dom"/>
</dbReference>
<dbReference type="InterPro" id="IPR006483">
    <property type="entry name" value="CRISPR-assoc_Cas3_HD"/>
</dbReference>
<evidence type="ECO:0000256" key="1">
    <source>
        <dbReference type="ARBA" id="ARBA00006847"/>
    </source>
</evidence>
<dbReference type="InterPro" id="IPR027417">
    <property type="entry name" value="P-loop_NTPase"/>
</dbReference>
<accession>A0A1V6M423</accession>
<dbReference type="GO" id="GO:0016787">
    <property type="term" value="F:hydrolase activity"/>
    <property type="evidence" value="ECO:0007669"/>
    <property type="project" value="UniProtKB-KW"/>
</dbReference>
<dbReference type="Proteomes" id="UP000242219">
    <property type="component" value="Unassembled WGS sequence"/>
</dbReference>
<keyword evidence="6" id="KW-0378">Hydrolase</keyword>
<dbReference type="CDD" id="cd17930">
    <property type="entry name" value="DEXHc_cas3"/>
    <property type="match status" value="1"/>
</dbReference>
<feature type="domain" description="HD Cas3-type" evidence="11">
    <location>
        <begin position="7"/>
        <end position="176"/>
    </location>
</feature>
<name>A0A1V6M423_9BACT</name>